<evidence type="ECO:0000313" key="4">
    <source>
        <dbReference type="EMBL" id="GAA1569343.1"/>
    </source>
</evidence>
<dbReference type="EMBL" id="BAAANW010000012">
    <property type="protein sequence ID" value="GAA1569343.1"/>
    <property type="molecule type" value="Genomic_DNA"/>
</dbReference>
<feature type="transmembrane region" description="Helical" evidence="2">
    <location>
        <begin position="748"/>
        <end position="766"/>
    </location>
</feature>
<protein>
    <recommendedName>
        <fullName evidence="6">DUF916 domain-containing protein</fullName>
    </recommendedName>
</protein>
<sequence>MIGSGPQMTRSATTHALVAALVCLLALLGLAPAVSAAPPSLRSNVSALPRPGIVTNGDVRMWMTSGAPATATTGSGTTVSVIVENTGDTPIDGATLRARVGTRPLDSLAAQQRWEEGKLPLGASASADADVPTIPPGTSETVKLSLTSSELDLSYTMATLPLRIELRGAGRPTTRLHSFVSWAAKDATFTRMSASVVVPVTLPNDPKLLTATGEERLEAWRKAIGPGSTIERLITSDPGVPVTWLIDPTVLDPAAAQDGTLPTAEQETTEASPASPSASPTSDGTSSPSESASGSASPSSEGSTESNSSGTSEPSESSESTDSADSGSTSPGTQPSEAAASVDELAANLRAKLAERPGNQSIAFTPYGDPDLSALTSARRPAGSQKILERSLSRPLSSELSELSETVVAAPVAPLDAGSTARLTAAWQKTRGSRPVVLTPNVSLDRTDVAAVTSATRRTTNQVTMVGYNAPLSRTLNDASVSNAEAAASLRASSLAIYQQQPTAERSLVIMGGRETVPVGRLKAIASALEQAPWVQPAALSTEESTSAPVVDLTPQAPPSETVWPRVAAPAFDAGDITTADKTIATLTKMAEIVVDGDDIVPAWTRNLDQVTSTRWRGDPADVDGLVEHASSTVSAIPQQIAVVPSRVNFFSDSGPISVTVKNGLARAVHGIEVNLTPRTYAVRFRSQPDAVDIPGKGQTSVRVPTVAQAAGRVSVDAKVTGPGDVRLGESDKHGAEIEINARPTGTWIFWVLGIVALLVFCYGLVRNRQKGTRRRDELARDIQL</sequence>
<keyword evidence="3" id="KW-0732">Signal</keyword>
<feature type="region of interest" description="Disordered" evidence="1">
    <location>
        <begin position="254"/>
        <end position="340"/>
    </location>
</feature>
<reference evidence="5" key="1">
    <citation type="journal article" date="2019" name="Int. J. Syst. Evol. Microbiol.">
        <title>The Global Catalogue of Microorganisms (GCM) 10K type strain sequencing project: providing services to taxonomists for standard genome sequencing and annotation.</title>
        <authorList>
            <consortium name="The Broad Institute Genomics Platform"/>
            <consortium name="The Broad Institute Genome Sequencing Center for Infectious Disease"/>
            <person name="Wu L."/>
            <person name="Ma J."/>
        </authorList>
    </citation>
    <scope>NUCLEOTIDE SEQUENCE [LARGE SCALE GENOMIC DNA]</scope>
    <source>
        <strain evidence="5">JCM 14589</strain>
    </source>
</reference>
<comment type="caution">
    <text evidence="4">The sequence shown here is derived from an EMBL/GenBank/DDBJ whole genome shotgun (WGS) entry which is preliminary data.</text>
</comment>
<keyword evidence="2" id="KW-0812">Transmembrane</keyword>
<keyword evidence="2" id="KW-0472">Membrane</keyword>
<feature type="compositionally biased region" description="Low complexity" evidence="1">
    <location>
        <begin position="269"/>
        <end position="333"/>
    </location>
</feature>
<evidence type="ECO:0008006" key="6">
    <source>
        <dbReference type="Google" id="ProtNLM"/>
    </source>
</evidence>
<dbReference type="Proteomes" id="UP001500350">
    <property type="component" value="Unassembled WGS sequence"/>
</dbReference>
<accession>A0ABP4NWH2</accession>
<organism evidence="4 5">
    <name type="scientific">Dermacoccus profundi</name>
    <dbReference type="NCBI Taxonomy" id="322602"/>
    <lineage>
        <taxon>Bacteria</taxon>
        <taxon>Bacillati</taxon>
        <taxon>Actinomycetota</taxon>
        <taxon>Actinomycetes</taxon>
        <taxon>Micrococcales</taxon>
        <taxon>Dermacoccaceae</taxon>
        <taxon>Dermacoccus</taxon>
    </lineage>
</organism>
<evidence type="ECO:0000256" key="2">
    <source>
        <dbReference type="SAM" id="Phobius"/>
    </source>
</evidence>
<evidence type="ECO:0000256" key="3">
    <source>
        <dbReference type="SAM" id="SignalP"/>
    </source>
</evidence>
<feature type="chain" id="PRO_5047437082" description="DUF916 domain-containing protein" evidence="3">
    <location>
        <begin position="37"/>
        <end position="785"/>
    </location>
</feature>
<name>A0ABP4NWH2_9MICO</name>
<proteinExistence type="predicted"/>
<keyword evidence="2" id="KW-1133">Transmembrane helix</keyword>
<keyword evidence="5" id="KW-1185">Reference proteome</keyword>
<gene>
    <name evidence="4" type="ORF">GCM10009763_16780</name>
</gene>
<feature type="signal peptide" evidence="3">
    <location>
        <begin position="1"/>
        <end position="36"/>
    </location>
</feature>
<evidence type="ECO:0000256" key="1">
    <source>
        <dbReference type="SAM" id="MobiDB-lite"/>
    </source>
</evidence>
<evidence type="ECO:0000313" key="5">
    <source>
        <dbReference type="Proteomes" id="UP001500350"/>
    </source>
</evidence>